<proteinExistence type="inferred from homology"/>
<evidence type="ECO:0000256" key="1">
    <source>
        <dbReference type="PROSITE-ProRule" id="PRU01360"/>
    </source>
</evidence>
<evidence type="ECO:0000313" key="5">
    <source>
        <dbReference type="Proteomes" id="UP000660024"/>
    </source>
</evidence>
<gene>
    <name evidence="4" type="ORF">I5M32_12110</name>
</gene>
<dbReference type="InterPro" id="IPR018247">
    <property type="entry name" value="EF_Hand_1_Ca_BS"/>
</dbReference>
<keyword evidence="4" id="KW-0675">Receptor</keyword>
<keyword evidence="1" id="KW-0472">Membrane</keyword>
<comment type="caution">
    <text evidence="4">The sequence shown here is derived from an EMBL/GenBank/DDBJ whole genome shotgun (WGS) entry which is preliminary data.</text>
</comment>
<dbReference type="InterPro" id="IPR008969">
    <property type="entry name" value="CarboxyPept-like_regulatory"/>
</dbReference>
<keyword evidence="1" id="KW-1134">Transmembrane beta strand</keyword>
<feature type="signal peptide" evidence="2">
    <location>
        <begin position="1"/>
        <end position="30"/>
    </location>
</feature>
<comment type="similarity">
    <text evidence="1">Belongs to the TonB-dependent receptor family.</text>
</comment>
<dbReference type="RefSeq" id="WP_200586703.1">
    <property type="nucleotide sequence ID" value="NZ_JAEHFY010000016.1"/>
</dbReference>
<keyword evidence="1" id="KW-0812">Transmembrane</keyword>
<sequence>MFKKTLLYVLGGKHFLLLAVALCCSLLAFSQNTQRITGTVVDSLDNEPLPGVAISVSGTTIGTTTDLNGRFVINAIKGTSLVFRYIGYREKTVNIRDGSIINVKLSRTTQSLDQVVVIGYGTQKKESVVAAISTVSAKDIVRTPTANLLTGLAGKLPGLTIMVKDGELGKENVQTLIRGQATTNSSAPLILVDGVEREITTLDPYDIESISVLKDASATAVFGVRGANGVILVTSKRGVIGAPSITGTINYSTQSPTRLPKPLNAIDYMTVRNEVIRQDNESRGLSTPIPYPKQIFDYYKTGYLPEFYVNRDFFGDFLKDYAPMAKTNFNIRGGNKKTKYFVSAGYLKQAGPFKTEKWDEYNYDNSEKLNRFNYRTNVDLQITKSLKGWLNLSGYLEDKNDPIVFGEDNAAATTGSNYYLLLANLTDLTALAFPDLNSEGNVVSTPGAPRTPYGSLNRTGYRITTDNNINTSLGLEQDLKVITKGLSAKVIASYDTKATHIRGFRRTYQTYNAQLDNSGSEPQVFYTPGSGSDIELIKALTQRFTDNFDLEASLNYKRKFNKHDITGLLLYKKNQRVVDAEVPFNYVGIVGRTTYAYDNKYLAEFNFGANGSEQFAPGKRFGFFPSVSAGWVASEEPFLKSFQAIEFLKFRGSFGQVGNDRISDSRFIYLDDWAQGTNGGWLKKLGSLPGLPNPVYQNTTPNEAVTWEVANKYNIGFESRFLKGFELDLDLFYEKRNSILITNVPIPTFIFGQQSLPPRNDGVMTNRGFEATLGYSKSVNKDLYLGTRLSTAFARNKVEKFNETPNDDSYAYPYRREGFSNSTLWGYDYLGYFNSVEEINNWADESALGSNILPGDLKYRDANGDGVINEKDIVPMSSPSIPELNVSLTLTAQYKAFDINVLFYGVSNYGFNMAGRGVYDWEGVAYGGIKNYFEHHKNAWSAEKVANGEPFWYPRMHPDGSSVSKQDNNFFIRDLSFARLKNLEFGYTLGKKTTKKLGLSSLRIYFNGANLLLVDNLPVKFADPEVATSLSHPINTTYNFGLNVSF</sequence>
<dbReference type="InterPro" id="IPR023996">
    <property type="entry name" value="TonB-dep_OMP_SusC/RagA"/>
</dbReference>
<organism evidence="4 5">
    <name type="scientific">Pedobacter segetis</name>
    <dbReference type="NCBI Taxonomy" id="2793069"/>
    <lineage>
        <taxon>Bacteria</taxon>
        <taxon>Pseudomonadati</taxon>
        <taxon>Bacteroidota</taxon>
        <taxon>Sphingobacteriia</taxon>
        <taxon>Sphingobacteriales</taxon>
        <taxon>Sphingobacteriaceae</taxon>
        <taxon>Pedobacter</taxon>
    </lineage>
</organism>
<dbReference type="Proteomes" id="UP000660024">
    <property type="component" value="Unassembled WGS sequence"/>
</dbReference>
<accession>A0ABS1BLC8</accession>
<dbReference type="SUPFAM" id="SSF56935">
    <property type="entry name" value="Porins"/>
    <property type="match status" value="1"/>
</dbReference>
<dbReference type="InterPro" id="IPR039426">
    <property type="entry name" value="TonB-dep_rcpt-like"/>
</dbReference>
<keyword evidence="5" id="KW-1185">Reference proteome</keyword>
<evidence type="ECO:0000259" key="3">
    <source>
        <dbReference type="Pfam" id="PF07715"/>
    </source>
</evidence>
<feature type="chain" id="PRO_5047092843" evidence="2">
    <location>
        <begin position="31"/>
        <end position="1046"/>
    </location>
</feature>
<feature type="domain" description="TonB-dependent receptor plug" evidence="3">
    <location>
        <begin position="125"/>
        <end position="230"/>
    </location>
</feature>
<dbReference type="Pfam" id="PF13715">
    <property type="entry name" value="CarbopepD_reg_2"/>
    <property type="match status" value="1"/>
</dbReference>
<reference evidence="4 5" key="1">
    <citation type="submission" date="2020-12" db="EMBL/GenBank/DDBJ databases">
        <title>Bacterial novel species Pedobacter sp. SD-b isolated from soil.</title>
        <authorList>
            <person name="Jung H.-Y."/>
        </authorList>
    </citation>
    <scope>NUCLEOTIDE SEQUENCE [LARGE SCALE GENOMIC DNA]</scope>
    <source>
        <strain evidence="4 5">SD-b</strain>
    </source>
</reference>
<keyword evidence="2" id="KW-0732">Signal</keyword>
<comment type="subcellular location">
    <subcellularLocation>
        <location evidence="1">Cell outer membrane</location>
        <topology evidence="1">Multi-pass membrane protein</topology>
    </subcellularLocation>
</comment>
<protein>
    <submittedName>
        <fullName evidence="4">TonB-dependent receptor</fullName>
    </submittedName>
</protein>
<dbReference type="InterPro" id="IPR023997">
    <property type="entry name" value="TonB-dep_OMP_SusC/RagA_CS"/>
</dbReference>
<dbReference type="PROSITE" id="PS00018">
    <property type="entry name" value="EF_HAND_1"/>
    <property type="match status" value="1"/>
</dbReference>
<keyword evidence="1" id="KW-0998">Cell outer membrane</keyword>
<keyword evidence="1" id="KW-0813">Transport</keyword>
<dbReference type="PROSITE" id="PS52016">
    <property type="entry name" value="TONB_DEPENDENT_REC_3"/>
    <property type="match status" value="1"/>
</dbReference>
<dbReference type="SUPFAM" id="SSF49464">
    <property type="entry name" value="Carboxypeptidase regulatory domain-like"/>
    <property type="match status" value="1"/>
</dbReference>
<evidence type="ECO:0000256" key="2">
    <source>
        <dbReference type="SAM" id="SignalP"/>
    </source>
</evidence>
<dbReference type="NCBIfam" id="TIGR04057">
    <property type="entry name" value="SusC_RagA_signa"/>
    <property type="match status" value="1"/>
</dbReference>
<dbReference type="Gene3D" id="2.170.130.10">
    <property type="entry name" value="TonB-dependent receptor, plug domain"/>
    <property type="match status" value="1"/>
</dbReference>
<evidence type="ECO:0000313" key="4">
    <source>
        <dbReference type="EMBL" id="MBK0383703.1"/>
    </source>
</evidence>
<dbReference type="InterPro" id="IPR037066">
    <property type="entry name" value="Plug_dom_sf"/>
</dbReference>
<dbReference type="Pfam" id="PF07715">
    <property type="entry name" value="Plug"/>
    <property type="match status" value="1"/>
</dbReference>
<dbReference type="Gene3D" id="2.60.40.1120">
    <property type="entry name" value="Carboxypeptidase-like, regulatory domain"/>
    <property type="match status" value="1"/>
</dbReference>
<dbReference type="NCBIfam" id="TIGR04056">
    <property type="entry name" value="OMP_RagA_SusC"/>
    <property type="match status" value="1"/>
</dbReference>
<dbReference type="EMBL" id="JAEHFY010000016">
    <property type="protein sequence ID" value="MBK0383703.1"/>
    <property type="molecule type" value="Genomic_DNA"/>
</dbReference>
<name>A0ABS1BLC8_9SPHI</name>
<dbReference type="InterPro" id="IPR012910">
    <property type="entry name" value="Plug_dom"/>
</dbReference>